<evidence type="ECO:0000313" key="2">
    <source>
        <dbReference type="EMBL" id="TPP11032.1"/>
    </source>
</evidence>
<evidence type="ECO:0000256" key="1">
    <source>
        <dbReference type="SAM" id="Phobius"/>
    </source>
</evidence>
<comment type="caution">
    <text evidence="2">The sequence shown here is derived from an EMBL/GenBank/DDBJ whole genome shotgun (WGS) entry which is preliminary data.</text>
</comment>
<dbReference type="EMBL" id="VFYP01000001">
    <property type="protein sequence ID" value="TPP11032.1"/>
    <property type="molecule type" value="Genomic_DNA"/>
</dbReference>
<feature type="transmembrane region" description="Helical" evidence="1">
    <location>
        <begin position="21"/>
        <end position="42"/>
    </location>
</feature>
<reference evidence="2 3" key="1">
    <citation type="submission" date="2019-06" db="EMBL/GenBank/DDBJ databases">
        <title>Rhizobium sp. CL12 isolated from roots of soybean.</title>
        <authorList>
            <person name="Wang C."/>
        </authorList>
    </citation>
    <scope>NUCLEOTIDE SEQUENCE [LARGE SCALE GENOMIC DNA]</scope>
    <source>
        <strain evidence="2 3">CL12</strain>
    </source>
</reference>
<sequence length="254" mass="27680">MRNGAGGVGATEETPLLSHRFLLISVFVIALLAAASLAINIYGRLYGAQLALAGHSDSLEAYDITIGRDLVHLTANTIRFEPQRRTGAAERVDLQLHWPSMEGYSHARRLAFDDIGQAQPLIFLQISQSTMSRDMSGRVEPIYRHLLTGPTEAGPAGLQMHHFKPGTGFEGEVLLTGEATDGGVYAIRCLIPSDDKLASSSDCQRDIHAGEDLSVLYRFSSRMLPAWRQIDDAVRSFIEARAEAAHPSGISKKP</sequence>
<name>A0A504V0V8_9HYPH</name>
<dbReference type="RefSeq" id="WP_140827426.1">
    <property type="nucleotide sequence ID" value="NZ_VFYP01000001.1"/>
</dbReference>
<proteinExistence type="predicted"/>
<dbReference type="AlphaFoldDB" id="A0A504V0V8"/>
<evidence type="ECO:0008006" key="4">
    <source>
        <dbReference type="Google" id="ProtNLM"/>
    </source>
</evidence>
<keyword evidence="3" id="KW-1185">Reference proteome</keyword>
<dbReference type="OrthoDB" id="7959514at2"/>
<keyword evidence="1" id="KW-1133">Transmembrane helix</keyword>
<dbReference type="Proteomes" id="UP000316429">
    <property type="component" value="Unassembled WGS sequence"/>
</dbReference>
<organism evidence="2 3">
    <name type="scientific">Rhizobium glycinendophyticum</name>
    <dbReference type="NCBI Taxonomy" id="2589807"/>
    <lineage>
        <taxon>Bacteria</taxon>
        <taxon>Pseudomonadati</taxon>
        <taxon>Pseudomonadota</taxon>
        <taxon>Alphaproteobacteria</taxon>
        <taxon>Hyphomicrobiales</taxon>
        <taxon>Rhizobiaceae</taxon>
        <taxon>Rhizobium/Agrobacterium group</taxon>
        <taxon>Rhizobium</taxon>
    </lineage>
</organism>
<keyword evidence="1" id="KW-0472">Membrane</keyword>
<protein>
    <recommendedName>
        <fullName evidence="4">Transmembrane anchored protein</fullName>
    </recommendedName>
</protein>
<evidence type="ECO:0000313" key="3">
    <source>
        <dbReference type="Proteomes" id="UP000316429"/>
    </source>
</evidence>
<gene>
    <name evidence="2" type="ORF">FJQ55_09435</name>
</gene>
<accession>A0A504V0V8</accession>
<keyword evidence="1" id="KW-0812">Transmembrane</keyword>